<dbReference type="AlphaFoldDB" id="A0AAV7VXN9"/>
<sequence length="134" mass="14685">MRAAHMEQTPGLQVKTEPINAVTADTPKSKTDTPRGKPRDKVCRWCGNLLPHPAGCPARGKTCRACGKLNHFAKVCRSTPKMPTTKKAVRAVTASPTTASDSDMDNDQQVVHVIHTVSNQRLPMCQVVLHHQRV</sequence>
<gene>
    <name evidence="2" type="ORF">NDU88_000810</name>
</gene>
<dbReference type="Proteomes" id="UP001066276">
    <property type="component" value="Chromosome 1_2"/>
</dbReference>
<protein>
    <recommendedName>
        <fullName evidence="4">CCHC-type domain-containing protein</fullName>
    </recommendedName>
</protein>
<name>A0AAV7VXN9_PLEWA</name>
<evidence type="ECO:0000313" key="2">
    <source>
        <dbReference type="EMBL" id="KAJ1205375.1"/>
    </source>
</evidence>
<comment type="caution">
    <text evidence="2">The sequence shown here is derived from an EMBL/GenBank/DDBJ whole genome shotgun (WGS) entry which is preliminary data.</text>
</comment>
<evidence type="ECO:0000256" key="1">
    <source>
        <dbReference type="SAM" id="MobiDB-lite"/>
    </source>
</evidence>
<keyword evidence="3" id="KW-1185">Reference proteome</keyword>
<dbReference type="EMBL" id="JANPWB010000002">
    <property type="protein sequence ID" value="KAJ1205375.1"/>
    <property type="molecule type" value="Genomic_DNA"/>
</dbReference>
<evidence type="ECO:0000313" key="3">
    <source>
        <dbReference type="Proteomes" id="UP001066276"/>
    </source>
</evidence>
<dbReference type="Gene3D" id="4.10.60.10">
    <property type="entry name" value="Zinc finger, CCHC-type"/>
    <property type="match status" value="1"/>
</dbReference>
<reference evidence="2" key="1">
    <citation type="journal article" date="2022" name="bioRxiv">
        <title>Sequencing and chromosome-scale assembly of the giantPleurodeles waltlgenome.</title>
        <authorList>
            <person name="Brown T."/>
            <person name="Elewa A."/>
            <person name="Iarovenko S."/>
            <person name="Subramanian E."/>
            <person name="Araus A.J."/>
            <person name="Petzold A."/>
            <person name="Susuki M."/>
            <person name="Suzuki K.-i.T."/>
            <person name="Hayashi T."/>
            <person name="Toyoda A."/>
            <person name="Oliveira C."/>
            <person name="Osipova E."/>
            <person name="Leigh N.D."/>
            <person name="Simon A."/>
            <person name="Yun M.H."/>
        </authorList>
    </citation>
    <scope>NUCLEOTIDE SEQUENCE</scope>
    <source>
        <strain evidence="2">20211129_DDA</strain>
        <tissue evidence="2">Liver</tissue>
    </source>
</reference>
<organism evidence="2 3">
    <name type="scientific">Pleurodeles waltl</name>
    <name type="common">Iberian ribbed newt</name>
    <dbReference type="NCBI Taxonomy" id="8319"/>
    <lineage>
        <taxon>Eukaryota</taxon>
        <taxon>Metazoa</taxon>
        <taxon>Chordata</taxon>
        <taxon>Craniata</taxon>
        <taxon>Vertebrata</taxon>
        <taxon>Euteleostomi</taxon>
        <taxon>Amphibia</taxon>
        <taxon>Batrachia</taxon>
        <taxon>Caudata</taxon>
        <taxon>Salamandroidea</taxon>
        <taxon>Salamandridae</taxon>
        <taxon>Pleurodelinae</taxon>
        <taxon>Pleurodeles</taxon>
    </lineage>
</organism>
<proteinExistence type="predicted"/>
<accession>A0AAV7VXN9</accession>
<feature type="compositionally biased region" description="Basic and acidic residues" evidence="1">
    <location>
        <begin position="27"/>
        <end position="39"/>
    </location>
</feature>
<feature type="region of interest" description="Disordered" evidence="1">
    <location>
        <begin position="1"/>
        <end position="39"/>
    </location>
</feature>
<evidence type="ECO:0008006" key="4">
    <source>
        <dbReference type="Google" id="ProtNLM"/>
    </source>
</evidence>